<proteinExistence type="predicted"/>
<evidence type="ECO:0000313" key="2">
    <source>
        <dbReference type="Ensembl" id="ENSCMIP00000037435.1"/>
    </source>
</evidence>
<keyword evidence="3" id="KW-1185">Reference proteome</keyword>
<evidence type="ECO:0000313" key="3">
    <source>
        <dbReference type="Proteomes" id="UP000314986"/>
    </source>
</evidence>
<reference evidence="3" key="1">
    <citation type="journal article" date="2006" name="Science">
        <title>Ancient noncoding elements conserved in the human genome.</title>
        <authorList>
            <person name="Venkatesh B."/>
            <person name="Kirkness E.F."/>
            <person name="Loh Y.H."/>
            <person name="Halpern A.L."/>
            <person name="Lee A.P."/>
            <person name="Johnson J."/>
            <person name="Dandona N."/>
            <person name="Viswanathan L.D."/>
            <person name="Tay A."/>
            <person name="Venter J.C."/>
            <person name="Strausberg R.L."/>
            <person name="Brenner S."/>
        </authorList>
    </citation>
    <scope>NUCLEOTIDE SEQUENCE [LARGE SCALE GENOMIC DNA]</scope>
</reference>
<dbReference type="PANTHER" id="PTHR33887">
    <property type="entry name" value="PB1 DOMAIN-CONTAINING PROTEIN"/>
    <property type="match status" value="1"/>
</dbReference>
<dbReference type="KEGG" id="cmk:103189629"/>
<dbReference type="OMA" id="WRKRMGT"/>
<reference evidence="3" key="3">
    <citation type="journal article" date="2014" name="Nature">
        <title>Elephant shark genome provides unique insights into gnathostome evolution.</title>
        <authorList>
            <consortium name="International Elephant Shark Genome Sequencing Consortium"/>
            <person name="Venkatesh B."/>
            <person name="Lee A.P."/>
            <person name="Ravi V."/>
            <person name="Maurya A.K."/>
            <person name="Lian M.M."/>
            <person name="Swann J.B."/>
            <person name="Ohta Y."/>
            <person name="Flajnik M.F."/>
            <person name="Sutoh Y."/>
            <person name="Kasahara M."/>
            <person name="Hoon S."/>
            <person name="Gangu V."/>
            <person name="Roy S.W."/>
            <person name="Irimia M."/>
            <person name="Korzh V."/>
            <person name="Kondrychyn I."/>
            <person name="Lim Z.W."/>
            <person name="Tay B.H."/>
            <person name="Tohari S."/>
            <person name="Kong K.W."/>
            <person name="Ho S."/>
            <person name="Lorente-Galdos B."/>
            <person name="Quilez J."/>
            <person name="Marques-Bonet T."/>
            <person name="Raney B.J."/>
            <person name="Ingham P.W."/>
            <person name="Tay A."/>
            <person name="Hillier L.W."/>
            <person name="Minx P."/>
            <person name="Boehm T."/>
            <person name="Wilson R.K."/>
            <person name="Brenner S."/>
            <person name="Warren W.C."/>
        </authorList>
    </citation>
    <scope>NUCLEOTIDE SEQUENCE [LARGE SCALE GENOMIC DNA]</scope>
</reference>
<dbReference type="RefSeq" id="XP_007908272.1">
    <property type="nucleotide sequence ID" value="XM_007910081.2"/>
</dbReference>
<protein>
    <submittedName>
        <fullName evidence="2">Uncharacterized protein</fullName>
    </submittedName>
</protein>
<dbReference type="AlphaFoldDB" id="A0A4W3K0L9"/>
<dbReference type="PANTHER" id="PTHR33887:SF1">
    <property type="entry name" value="GENE 867-RELATED"/>
    <property type="match status" value="1"/>
</dbReference>
<accession>A0A4W3K0L9</accession>
<dbReference type="OrthoDB" id="2109241at2759"/>
<name>A0A4W3K0L9_CALMI</name>
<sequence length="150" mass="17477">MFITVTYGEDQKEIFNHQCRIVNLVESIKQKCNCGAEVCIDLIDEAGNLMNLSDQQTSTEFASNYLTTQKKYILIQVKRDDFESCKYESLLKNLEQRHPELADCLQKLSNPKVKERNDSVLKRMRRSPKIPLTSEGKSTFRKQRKHHPNV</sequence>
<evidence type="ECO:0000256" key="1">
    <source>
        <dbReference type="SAM" id="MobiDB-lite"/>
    </source>
</evidence>
<dbReference type="InterPro" id="IPR039471">
    <property type="entry name" value="CXorf65-like"/>
</dbReference>
<dbReference type="GeneID" id="103189629"/>
<reference evidence="2" key="4">
    <citation type="submission" date="2025-08" db="UniProtKB">
        <authorList>
            <consortium name="Ensembl"/>
        </authorList>
    </citation>
    <scope>IDENTIFICATION</scope>
</reference>
<feature type="region of interest" description="Disordered" evidence="1">
    <location>
        <begin position="115"/>
        <end position="150"/>
    </location>
</feature>
<dbReference type="Proteomes" id="UP000314986">
    <property type="component" value="Unassembled WGS sequence"/>
</dbReference>
<reference evidence="2" key="5">
    <citation type="submission" date="2025-09" db="UniProtKB">
        <authorList>
            <consortium name="Ensembl"/>
        </authorList>
    </citation>
    <scope>IDENTIFICATION</scope>
</reference>
<gene>
    <name evidence="2" type="primary">LOC103189629</name>
</gene>
<dbReference type="Pfam" id="PF15874">
    <property type="entry name" value="Il2rg"/>
    <property type="match status" value="1"/>
</dbReference>
<dbReference type="Ensembl" id="ENSCMIT00000037977.1">
    <property type="protein sequence ID" value="ENSCMIP00000037435.1"/>
    <property type="gene ID" value="ENSCMIG00000015745.1"/>
</dbReference>
<feature type="compositionally biased region" description="Basic residues" evidence="1">
    <location>
        <begin position="139"/>
        <end position="150"/>
    </location>
</feature>
<dbReference type="GeneTree" id="ENSGT00910000145131"/>
<organism evidence="2 3">
    <name type="scientific">Callorhinchus milii</name>
    <name type="common">Ghost shark</name>
    <dbReference type="NCBI Taxonomy" id="7868"/>
    <lineage>
        <taxon>Eukaryota</taxon>
        <taxon>Metazoa</taxon>
        <taxon>Chordata</taxon>
        <taxon>Craniata</taxon>
        <taxon>Vertebrata</taxon>
        <taxon>Chondrichthyes</taxon>
        <taxon>Holocephali</taxon>
        <taxon>Chimaeriformes</taxon>
        <taxon>Callorhinchidae</taxon>
        <taxon>Callorhinchus</taxon>
    </lineage>
</organism>
<reference evidence="3" key="2">
    <citation type="journal article" date="2007" name="PLoS Biol.">
        <title>Survey sequencing and comparative analysis of the elephant shark (Callorhinchus milii) genome.</title>
        <authorList>
            <person name="Venkatesh B."/>
            <person name="Kirkness E.F."/>
            <person name="Loh Y.H."/>
            <person name="Halpern A.L."/>
            <person name="Lee A.P."/>
            <person name="Johnson J."/>
            <person name="Dandona N."/>
            <person name="Viswanathan L.D."/>
            <person name="Tay A."/>
            <person name="Venter J.C."/>
            <person name="Strausberg R.L."/>
            <person name="Brenner S."/>
        </authorList>
    </citation>
    <scope>NUCLEOTIDE SEQUENCE [LARGE SCALE GENOMIC DNA]</scope>
</reference>